<keyword evidence="7 9" id="KW-0233">DNA recombination</keyword>
<keyword evidence="8 9" id="KW-0131">Cell cycle</keyword>
<evidence type="ECO:0000256" key="9">
    <source>
        <dbReference type="HAMAP-Rule" id="MF_01808"/>
    </source>
</evidence>
<gene>
    <name evidence="9" type="primary">xerC</name>
    <name evidence="12" type="ORF">CSA55_02935</name>
</gene>
<dbReference type="EMBL" id="PDSL01000042">
    <property type="protein sequence ID" value="PIE32788.1"/>
    <property type="molecule type" value="Genomic_DNA"/>
</dbReference>
<evidence type="ECO:0000256" key="2">
    <source>
        <dbReference type="ARBA" id="ARBA00022490"/>
    </source>
</evidence>
<dbReference type="GO" id="GO:0009037">
    <property type="term" value="F:tyrosine-based site-specific recombinase activity"/>
    <property type="evidence" value="ECO:0007669"/>
    <property type="project" value="UniProtKB-UniRule"/>
</dbReference>
<evidence type="ECO:0000313" key="13">
    <source>
        <dbReference type="Proteomes" id="UP000230914"/>
    </source>
</evidence>
<dbReference type="InterPro" id="IPR013762">
    <property type="entry name" value="Integrase-like_cat_sf"/>
</dbReference>
<feature type="domain" description="Tyr recombinase" evidence="10">
    <location>
        <begin position="135"/>
        <end position="315"/>
    </location>
</feature>
<dbReference type="InterPro" id="IPR011010">
    <property type="entry name" value="DNA_brk_join_enz"/>
</dbReference>
<evidence type="ECO:0000313" key="12">
    <source>
        <dbReference type="EMBL" id="PIE32788.1"/>
    </source>
</evidence>
<comment type="subcellular location">
    <subcellularLocation>
        <location evidence="1 9">Cytoplasm</location>
    </subcellularLocation>
</comment>
<dbReference type="SUPFAM" id="SSF56349">
    <property type="entry name" value="DNA breaking-rejoining enzymes"/>
    <property type="match status" value="1"/>
</dbReference>
<comment type="caution">
    <text evidence="12">The sequence shown here is derived from an EMBL/GenBank/DDBJ whole genome shotgun (WGS) entry which is preliminary data.</text>
</comment>
<evidence type="ECO:0000259" key="10">
    <source>
        <dbReference type="PROSITE" id="PS51898"/>
    </source>
</evidence>
<evidence type="ECO:0000256" key="6">
    <source>
        <dbReference type="ARBA" id="ARBA00023125"/>
    </source>
</evidence>
<dbReference type="AlphaFoldDB" id="A0A2G6KAS3"/>
<evidence type="ECO:0000256" key="1">
    <source>
        <dbReference type="ARBA" id="ARBA00004496"/>
    </source>
</evidence>
<keyword evidence="3 9" id="KW-0132">Cell division</keyword>
<dbReference type="InterPro" id="IPR044068">
    <property type="entry name" value="CB"/>
</dbReference>
<evidence type="ECO:0000256" key="7">
    <source>
        <dbReference type="ARBA" id="ARBA00023172"/>
    </source>
</evidence>
<keyword evidence="6 9" id="KW-0238">DNA-binding</keyword>
<dbReference type="InterPro" id="IPR023009">
    <property type="entry name" value="Tyrosine_recombinase_XerC/XerD"/>
</dbReference>
<evidence type="ECO:0000259" key="11">
    <source>
        <dbReference type="PROSITE" id="PS51900"/>
    </source>
</evidence>
<dbReference type="PANTHER" id="PTHR30349:SF77">
    <property type="entry name" value="TYROSINE RECOMBINASE XERC"/>
    <property type="match status" value="1"/>
</dbReference>
<dbReference type="GO" id="GO:0007059">
    <property type="term" value="P:chromosome segregation"/>
    <property type="evidence" value="ECO:0007669"/>
    <property type="project" value="UniProtKB-UniRule"/>
</dbReference>
<evidence type="ECO:0000256" key="3">
    <source>
        <dbReference type="ARBA" id="ARBA00022618"/>
    </source>
</evidence>
<dbReference type="PROSITE" id="PS51898">
    <property type="entry name" value="TYR_RECOMBINASE"/>
    <property type="match status" value="1"/>
</dbReference>
<keyword evidence="2 9" id="KW-0963">Cytoplasm</keyword>
<keyword evidence="5 9" id="KW-0229">DNA integration</keyword>
<feature type="active site" evidence="9">
    <location>
        <position position="293"/>
    </location>
</feature>
<dbReference type="PROSITE" id="PS51900">
    <property type="entry name" value="CB"/>
    <property type="match status" value="1"/>
</dbReference>
<name>A0A2G6KAS3_9ACTN</name>
<dbReference type="InterPro" id="IPR002104">
    <property type="entry name" value="Integrase_catalytic"/>
</dbReference>
<dbReference type="Pfam" id="PF00589">
    <property type="entry name" value="Phage_integrase"/>
    <property type="match status" value="1"/>
</dbReference>
<dbReference type="GO" id="GO:0005737">
    <property type="term" value="C:cytoplasm"/>
    <property type="evidence" value="ECO:0007669"/>
    <property type="project" value="UniProtKB-SubCell"/>
</dbReference>
<accession>A0A2G6KAS3</accession>
<dbReference type="PANTHER" id="PTHR30349">
    <property type="entry name" value="PHAGE INTEGRASE-RELATED"/>
    <property type="match status" value="1"/>
</dbReference>
<evidence type="ECO:0000256" key="5">
    <source>
        <dbReference type="ARBA" id="ARBA00022908"/>
    </source>
</evidence>
<dbReference type="GO" id="GO:0006313">
    <property type="term" value="P:DNA transposition"/>
    <property type="evidence" value="ECO:0007669"/>
    <property type="project" value="UniProtKB-UniRule"/>
</dbReference>
<feature type="domain" description="Core-binding (CB)" evidence="11">
    <location>
        <begin position="30"/>
        <end position="114"/>
    </location>
</feature>
<sequence>MVRACSASLDHPHPAGSVTATVTGVEGSGIPEVWKADAFRRAHTSLASRTRSAYVSDLRIFIDWMADIGKPPEPSAADRDLVRRYVTELAGQGRARSTIARKVASLRRYFAWAVDEGILASDPTLGLQVGGGGSRLPRVISQRDLNVLLEGETPDDEPDWRRCRDDAILELLYSSGIRVSELCELQLSQLGLAQQVITVWGKGSKQRRVPVGEPAVAALGAWLAIRAEVVPPERGDLVFANERGNPLTPRDVRRVLDRRSPIPTHPHALRHTFATHLLNGGADLRSVQELLGHADVATTQRYTHVSRDLLRDEYLQSHPRA</sequence>
<comment type="subunit">
    <text evidence="9">Forms a cyclic heterotetrameric complex composed of two molecules of XerC and two molecules of XerD.</text>
</comment>
<dbReference type="GO" id="GO:0003677">
    <property type="term" value="F:DNA binding"/>
    <property type="evidence" value="ECO:0007669"/>
    <property type="project" value="UniProtKB-UniRule"/>
</dbReference>
<dbReference type="GO" id="GO:0051301">
    <property type="term" value="P:cell division"/>
    <property type="evidence" value="ECO:0007669"/>
    <property type="project" value="UniProtKB-KW"/>
</dbReference>
<dbReference type="Pfam" id="PF02899">
    <property type="entry name" value="Phage_int_SAM_1"/>
    <property type="match status" value="1"/>
</dbReference>
<comment type="similarity">
    <text evidence="9">Belongs to the 'phage' integrase family. XerC subfamily.</text>
</comment>
<proteinExistence type="inferred from homology"/>
<dbReference type="HAMAP" id="MF_01808">
    <property type="entry name" value="Recomb_XerC_XerD"/>
    <property type="match status" value="1"/>
</dbReference>
<organism evidence="12 13">
    <name type="scientific">Ilumatobacter coccineus</name>
    <dbReference type="NCBI Taxonomy" id="467094"/>
    <lineage>
        <taxon>Bacteria</taxon>
        <taxon>Bacillati</taxon>
        <taxon>Actinomycetota</taxon>
        <taxon>Acidimicrobiia</taxon>
        <taxon>Acidimicrobiales</taxon>
        <taxon>Ilumatobacteraceae</taxon>
        <taxon>Ilumatobacter</taxon>
    </lineage>
</organism>
<dbReference type="Gene3D" id="1.10.150.130">
    <property type="match status" value="1"/>
</dbReference>
<dbReference type="Proteomes" id="UP000230914">
    <property type="component" value="Unassembled WGS sequence"/>
</dbReference>
<dbReference type="Gene3D" id="1.10.443.10">
    <property type="entry name" value="Intergrase catalytic core"/>
    <property type="match status" value="1"/>
</dbReference>
<reference evidence="12 13" key="1">
    <citation type="submission" date="2017-10" db="EMBL/GenBank/DDBJ databases">
        <title>Novel microbial diversity and functional potential in the marine mammal oral microbiome.</title>
        <authorList>
            <person name="Dudek N.K."/>
            <person name="Sun C.L."/>
            <person name="Burstein D."/>
            <person name="Kantor R.S."/>
            <person name="Aliaga Goltsman D.S."/>
            <person name="Bik E.M."/>
            <person name="Thomas B.C."/>
            <person name="Banfield J.F."/>
            <person name="Relman D.A."/>
        </authorList>
    </citation>
    <scope>NUCLEOTIDE SEQUENCE [LARGE SCALE GENOMIC DNA]</scope>
    <source>
        <strain evidence="12">DOLJORAL78_61_10</strain>
    </source>
</reference>
<feature type="active site" evidence="9">
    <location>
        <position position="178"/>
    </location>
</feature>
<protein>
    <recommendedName>
        <fullName evidence="9">Tyrosine recombinase XerC</fullName>
    </recommendedName>
</protein>
<keyword evidence="4 9" id="KW-0159">Chromosome partition</keyword>
<dbReference type="InterPro" id="IPR004107">
    <property type="entry name" value="Integrase_SAM-like_N"/>
</dbReference>
<feature type="active site" evidence="9">
    <location>
        <position position="267"/>
    </location>
</feature>
<feature type="active site" evidence="9">
    <location>
        <position position="270"/>
    </location>
</feature>
<dbReference type="InterPro" id="IPR050090">
    <property type="entry name" value="Tyrosine_recombinase_XerCD"/>
</dbReference>
<evidence type="ECO:0000256" key="4">
    <source>
        <dbReference type="ARBA" id="ARBA00022829"/>
    </source>
</evidence>
<feature type="active site" description="O-(3'-phospho-DNA)-tyrosine intermediate" evidence="9">
    <location>
        <position position="302"/>
    </location>
</feature>
<evidence type="ECO:0000256" key="8">
    <source>
        <dbReference type="ARBA" id="ARBA00023306"/>
    </source>
</evidence>
<dbReference type="InterPro" id="IPR010998">
    <property type="entry name" value="Integrase_recombinase_N"/>
</dbReference>
<feature type="active site" evidence="9">
    <location>
        <position position="202"/>
    </location>
</feature>
<comment type="function">
    <text evidence="9">Site-specific tyrosine recombinase, which acts by catalyzing the cutting and rejoining of the recombining DNA molecules. The XerC-XerD complex is essential to convert dimers of the bacterial chromosome into monomers to permit their segregation at cell division. It also contributes to the segregational stability of plasmids.</text>
</comment>